<dbReference type="GO" id="GO:0003676">
    <property type="term" value="F:nucleic acid binding"/>
    <property type="evidence" value="ECO:0007669"/>
    <property type="project" value="InterPro"/>
</dbReference>
<dbReference type="PROSITE" id="PS50158">
    <property type="entry name" value="ZF_CCHC"/>
    <property type="match status" value="1"/>
</dbReference>
<feature type="region of interest" description="Disordered" evidence="2">
    <location>
        <begin position="279"/>
        <end position="301"/>
    </location>
</feature>
<keyword evidence="5" id="KW-1185">Reference proteome</keyword>
<evidence type="ECO:0000256" key="1">
    <source>
        <dbReference type="PROSITE-ProRule" id="PRU00047"/>
    </source>
</evidence>
<proteinExistence type="predicted"/>
<evidence type="ECO:0000313" key="4">
    <source>
        <dbReference type="EMBL" id="KAI0508008.1"/>
    </source>
</evidence>
<keyword evidence="1" id="KW-0479">Metal-binding</keyword>
<evidence type="ECO:0000259" key="3">
    <source>
        <dbReference type="PROSITE" id="PS50158"/>
    </source>
</evidence>
<organism evidence="4 5">
    <name type="scientific">Dendrobium nobile</name>
    <name type="common">Orchid</name>
    <dbReference type="NCBI Taxonomy" id="94219"/>
    <lineage>
        <taxon>Eukaryota</taxon>
        <taxon>Viridiplantae</taxon>
        <taxon>Streptophyta</taxon>
        <taxon>Embryophyta</taxon>
        <taxon>Tracheophyta</taxon>
        <taxon>Spermatophyta</taxon>
        <taxon>Magnoliopsida</taxon>
        <taxon>Liliopsida</taxon>
        <taxon>Asparagales</taxon>
        <taxon>Orchidaceae</taxon>
        <taxon>Epidendroideae</taxon>
        <taxon>Malaxideae</taxon>
        <taxon>Dendrobiinae</taxon>
        <taxon>Dendrobium</taxon>
    </lineage>
</organism>
<protein>
    <recommendedName>
        <fullName evidence="3">CCHC-type domain-containing protein</fullName>
    </recommendedName>
</protein>
<comment type="caution">
    <text evidence="4">The sequence shown here is derived from an EMBL/GenBank/DDBJ whole genome shotgun (WGS) entry which is preliminary data.</text>
</comment>
<accession>A0A8T3BB07</accession>
<name>A0A8T3BB07_DENNO</name>
<dbReference type="Proteomes" id="UP000829196">
    <property type="component" value="Unassembled WGS sequence"/>
</dbReference>
<dbReference type="InterPro" id="IPR036875">
    <property type="entry name" value="Znf_CCHC_sf"/>
</dbReference>
<dbReference type="AlphaFoldDB" id="A0A8T3BB07"/>
<gene>
    <name evidence="4" type="ORF">KFK09_014140</name>
</gene>
<dbReference type="GO" id="GO:0008270">
    <property type="term" value="F:zinc ion binding"/>
    <property type="evidence" value="ECO:0007669"/>
    <property type="project" value="UniProtKB-KW"/>
</dbReference>
<sequence>MKKDVVLSEDGKAVRLYEEMEKLNAKKLSKSLVIKIFGKDLPSHMVAWELRKQWNHFGQFHFTTLGKGWFLCSFSSEEMTDAVHLGGPWFVNGHIVEMEKWSTEFSTDSNKGLSSPIWIRMPHLPLQCWDERNVACIASRIGTPLMLDGNMFQWGRREFASVCVRINLDQPLPLGIWVDSIAGRFYQLVEYEKVSNLCYGCGKIGHMENECKLKMTNQNATNNSNCFLKKDMGKAQEVVKEPNYGPWIMVKNKKRRNFKMESINNNSNTVRYVKKTVIPARNEQNDNGGRENGLNKKSQGL</sequence>
<dbReference type="InterPro" id="IPR025558">
    <property type="entry name" value="DUF4283"/>
</dbReference>
<dbReference type="PANTHER" id="PTHR31286">
    <property type="entry name" value="GLYCINE-RICH CELL WALL STRUCTURAL PROTEIN 1.8-LIKE"/>
    <property type="match status" value="1"/>
</dbReference>
<dbReference type="PANTHER" id="PTHR31286:SF99">
    <property type="entry name" value="DUF4283 DOMAIN-CONTAINING PROTEIN"/>
    <property type="match status" value="1"/>
</dbReference>
<keyword evidence="1" id="KW-0862">Zinc</keyword>
<dbReference type="OrthoDB" id="1096772at2759"/>
<evidence type="ECO:0000313" key="5">
    <source>
        <dbReference type="Proteomes" id="UP000829196"/>
    </source>
</evidence>
<reference evidence="4" key="1">
    <citation type="journal article" date="2022" name="Front. Genet.">
        <title>Chromosome-Scale Assembly of the Dendrobium nobile Genome Provides Insights Into the Molecular Mechanism of the Biosynthesis of the Medicinal Active Ingredient of Dendrobium.</title>
        <authorList>
            <person name="Xu Q."/>
            <person name="Niu S.-C."/>
            <person name="Li K.-L."/>
            <person name="Zheng P.-J."/>
            <person name="Zhang X.-J."/>
            <person name="Jia Y."/>
            <person name="Liu Y."/>
            <person name="Niu Y.-X."/>
            <person name="Yu L.-H."/>
            <person name="Chen D.-F."/>
            <person name="Zhang G.-Q."/>
        </authorList>
    </citation>
    <scope>NUCLEOTIDE SEQUENCE</scope>
    <source>
        <tissue evidence="4">Leaf</tissue>
    </source>
</reference>
<dbReference type="SUPFAM" id="SSF57756">
    <property type="entry name" value="Retrovirus zinc finger-like domains"/>
    <property type="match status" value="1"/>
</dbReference>
<dbReference type="InterPro" id="IPR001878">
    <property type="entry name" value="Znf_CCHC"/>
</dbReference>
<feature type="domain" description="CCHC-type" evidence="3">
    <location>
        <begin position="198"/>
        <end position="212"/>
    </location>
</feature>
<evidence type="ECO:0000256" key="2">
    <source>
        <dbReference type="SAM" id="MobiDB-lite"/>
    </source>
</evidence>
<keyword evidence="1" id="KW-0863">Zinc-finger</keyword>
<dbReference type="EMBL" id="JAGYWB010000010">
    <property type="protein sequence ID" value="KAI0508008.1"/>
    <property type="molecule type" value="Genomic_DNA"/>
</dbReference>
<dbReference type="InterPro" id="IPR040256">
    <property type="entry name" value="At4g02000-like"/>
</dbReference>
<dbReference type="Pfam" id="PF14111">
    <property type="entry name" value="DUF4283"/>
    <property type="match status" value="1"/>
</dbReference>